<dbReference type="Pfam" id="PF00011">
    <property type="entry name" value="HSP20"/>
    <property type="match status" value="1"/>
</dbReference>
<dbReference type="PROSITE" id="PS01031">
    <property type="entry name" value="SHSP"/>
    <property type="match status" value="1"/>
</dbReference>
<protein>
    <submittedName>
        <fullName evidence="5">Hsp20/alpha crystallin family protein</fullName>
    </submittedName>
</protein>
<dbReference type="EMBL" id="BAABAB010000045">
    <property type="protein sequence ID" value="GAA3637755.1"/>
    <property type="molecule type" value="Genomic_DNA"/>
</dbReference>
<evidence type="ECO:0000259" key="4">
    <source>
        <dbReference type="PROSITE" id="PS01031"/>
    </source>
</evidence>
<dbReference type="InterPro" id="IPR031107">
    <property type="entry name" value="Small_HSP"/>
</dbReference>
<dbReference type="Proteomes" id="UP001501490">
    <property type="component" value="Unassembled WGS sequence"/>
</dbReference>
<accession>A0ABP7APS5</accession>
<feature type="region of interest" description="Disordered" evidence="3">
    <location>
        <begin position="140"/>
        <end position="165"/>
    </location>
</feature>
<evidence type="ECO:0000313" key="5">
    <source>
        <dbReference type="EMBL" id="GAA3637755.1"/>
    </source>
</evidence>
<evidence type="ECO:0000256" key="1">
    <source>
        <dbReference type="PROSITE-ProRule" id="PRU00285"/>
    </source>
</evidence>
<dbReference type="InterPro" id="IPR002068">
    <property type="entry name" value="A-crystallin/Hsp20_dom"/>
</dbReference>
<dbReference type="Gene3D" id="2.60.40.790">
    <property type="match status" value="1"/>
</dbReference>
<gene>
    <name evidence="5" type="ORF">GCM10022236_45340</name>
</gene>
<comment type="caution">
    <text evidence="5">The sequence shown here is derived from an EMBL/GenBank/DDBJ whole genome shotgun (WGS) entry which is preliminary data.</text>
</comment>
<dbReference type="CDD" id="cd06464">
    <property type="entry name" value="ACD_sHsps-like"/>
    <property type="match status" value="1"/>
</dbReference>
<reference evidence="6" key="1">
    <citation type="journal article" date="2019" name="Int. J. Syst. Evol. Microbiol.">
        <title>The Global Catalogue of Microorganisms (GCM) 10K type strain sequencing project: providing services to taxonomists for standard genome sequencing and annotation.</title>
        <authorList>
            <consortium name="The Broad Institute Genomics Platform"/>
            <consortium name="The Broad Institute Genome Sequencing Center for Infectious Disease"/>
            <person name="Wu L."/>
            <person name="Ma J."/>
        </authorList>
    </citation>
    <scope>NUCLEOTIDE SEQUENCE [LARGE SCALE GENOMIC DNA]</scope>
    <source>
        <strain evidence="6">JCM 16929</strain>
    </source>
</reference>
<feature type="domain" description="SHSP" evidence="4">
    <location>
        <begin position="27"/>
        <end position="139"/>
    </location>
</feature>
<dbReference type="PANTHER" id="PTHR11527">
    <property type="entry name" value="HEAT-SHOCK PROTEIN 20 FAMILY MEMBER"/>
    <property type="match status" value="1"/>
</dbReference>
<proteinExistence type="inferred from homology"/>
<dbReference type="InterPro" id="IPR008978">
    <property type="entry name" value="HSP20-like_chaperone"/>
</dbReference>
<dbReference type="RefSeq" id="WP_344808884.1">
    <property type="nucleotide sequence ID" value="NZ_BAABAB010000045.1"/>
</dbReference>
<organism evidence="5 6">
    <name type="scientific">Microlunatus ginsengisoli</name>
    <dbReference type="NCBI Taxonomy" id="363863"/>
    <lineage>
        <taxon>Bacteria</taxon>
        <taxon>Bacillati</taxon>
        <taxon>Actinomycetota</taxon>
        <taxon>Actinomycetes</taxon>
        <taxon>Propionibacteriales</taxon>
        <taxon>Propionibacteriaceae</taxon>
        <taxon>Microlunatus</taxon>
    </lineage>
</organism>
<comment type="similarity">
    <text evidence="1 2">Belongs to the small heat shock protein (HSP20) family.</text>
</comment>
<evidence type="ECO:0000313" key="6">
    <source>
        <dbReference type="Proteomes" id="UP001501490"/>
    </source>
</evidence>
<sequence length="165" mass="17324">MSVIRFFEPFRDPARELDRLMSIAAGGTRAPLGMPLDVYRDDDGSYHVDLDMPGVDPASIEVTVDSGALTIQAERVPGYGEGQQVIVAERSQGSFARQLSLGEGVDSENLTAAYTDGVLHVTIPASSRSQPRRIEITHAAAGGRTISGSAVEPGDAPTPSVGDAS</sequence>
<dbReference type="SUPFAM" id="SSF49764">
    <property type="entry name" value="HSP20-like chaperones"/>
    <property type="match status" value="1"/>
</dbReference>
<evidence type="ECO:0000256" key="3">
    <source>
        <dbReference type="SAM" id="MobiDB-lite"/>
    </source>
</evidence>
<name>A0ABP7APS5_9ACTN</name>
<evidence type="ECO:0000256" key="2">
    <source>
        <dbReference type="RuleBase" id="RU003616"/>
    </source>
</evidence>
<keyword evidence="6" id="KW-1185">Reference proteome</keyword>